<sequence length="721" mass="82906">MNKVILKQEHIHICFTDTAMVCKDEYTGTTIVFSGADEFVLYVSENGAIRPYFSSEMEKTFRSDKQGAGTFCFAGNGFEAEVSYKIEDYRIIKRVRIADNAKRKLVRIACENRRCNLALQRGGEGQPVFIGNVMWCGIEFPAANNGQDGQSLNLMQAPFCRLDTPFESFDVVFAFSRGNSLENSFRRYIEQMRPRENLKIYCDWGLHDDLSDNIELTEEMTRNNINKLDILMKKSGVRFDYYLMDAFWFEENQPYICFKERTFPKGIDYIIQMLEEKGIKFGLWFDLNCIHVHLKGMEKYDTLLENGSLCFACDEIADMMFEAIRYHILNHKVQLIKLDFAYFECKNPTHGHSIDFVESKEKSIVNFIRMTQRLKEIDPGLKIICYNGWTTELDWIGSVKQKSGFAVSPYWSRSVDYVYCGDPRPSEIVTPDLADSLVYYTDAMIRNFYDALMPFGGIDDHGTMIGDTATIYRLGKKLFRCGWLMNAMRGGGKLHLYGKVDLLDDSDLEYMREVSDVFDDINAGIYETSCILGDARRAEVYGYSISEGDTGYAVILNPATYARPFSLSLPEWENCSIVVERIIENGEKVNSEEKIFTNYTGEISPNGYRLFRWKRLQRVSREGKLVLDAHSELVLCTNGKDVALRFERNGLPLRSLLGYPEGLIVTDGEKVLQSSVETDIWSGISWLYFRVHGEKELHVCYNGDENIAMAYSLEGYRNEHD</sequence>
<reference evidence="1 2" key="1">
    <citation type="journal article" date="2019" name="Gut">
        <title>Antibiotics-induced monodominance of a novel gut bacterial order.</title>
        <authorList>
            <person name="Hildebrand F."/>
            <person name="Moitinho-Silva L."/>
            <person name="Blasche S."/>
            <person name="Jahn M.T."/>
            <person name="Gossmann T.I."/>
            <person name="Heuerta-Cepas J."/>
            <person name="Hercog R."/>
            <person name="Luetge M."/>
            <person name="Bahram M."/>
            <person name="Pryszlak A."/>
            <person name="Alves R.J."/>
            <person name="Waszak S.M."/>
            <person name="Zhu A."/>
            <person name="Ye L."/>
            <person name="Costea P.I."/>
            <person name="Aalvink S."/>
            <person name="Belzer C."/>
            <person name="Forslund S.K."/>
            <person name="Sunagawa S."/>
            <person name="Hentschel U."/>
            <person name="Merten C."/>
            <person name="Patil K.R."/>
            <person name="Benes V."/>
            <person name="Bork P."/>
        </authorList>
    </citation>
    <scope>NUCLEOTIDE SEQUENCE [LARGE SCALE GENOMIC DNA]</scope>
    <source>
        <strain evidence="1 2">HDS1380</strain>
    </source>
</reference>
<dbReference type="InterPro" id="IPR017853">
    <property type="entry name" value="GH"/>
</dbReference>
<proteinExistence type="predicted"/>
<dbReference type="SUPFAM" id="SSF51445">
    <property type="entry name" value="(Trans)glycosidases"/>
    <property type="match status" value="1"/>
</dbReference>
<dbReference type="AlphaFoldDB" id="A0A4Q2KEE6"/>
<protein>
    <recommendedName>
        <fullName evidence="3">Alpha-galactosidase</fullName>
    </recommendedName>
</protein>
<dbReference type="EMBL" id="SDOZ01000002">
    <property type="protein sequence ID" value="RXZ62357.1"/>
    <property type="molecule type" value="Genomic_DNA"/>
</dbReference>
<dbReference type="Gene3D" id="3.20.20.70">
    <property type="entry name" value="Aldolase class I"/>
    <property type="match status" value="1"/>
</dbReference>
<dbReference type="OrthoDB" id="9779211at2"/>
<dbReference type="RefSeq" id="WP_129225997.1">
    <property type="nucleotide sequence ID" value="NZ_SDOZ01000002.1"/>
</dbReference>
<comment type="caution">
    <text evidence="1">The sequence shown here is derived from an EMBL/GenBank/DDBJ whole genome shotgun (WGS) entry which is preliminary data.</text>
</comment>
<name>A0A4Q2KEE6_9FIRM</name>
<dbReference type="Proteomes" id="UP000291269">
    <property type="component" value="Unassembled WGS sequence"/>
</dbReference>
<accession>A0A4Q2KEE6</accession>
<keyword evidence="2" id="KW-1185">Reference proteome</keyword>
<evidence type="ECO:0000313" key="1">
    <source>
        <dbReference type="EMBL" id="RXZ62357.1"/>
    </source>
</evidence>
<gene>
    <name evidence="1" type="ORF">ESZ91_08170</name>
</gene>
<organism evidence="1 2">
    <name type="scientific">Candidatus Borkfalkia ceftriaxoniphila</name>
    <dbReference type="NCBI Taxonomy" id="2508949"/>
    <lineage>
        <taxon>Bacteria</taxon>
        <taxon>Bacillati</taxon>
        <taxon>Bacillota</taxon>
        <taxon>Clostridia</taxon>
        <taxon>Christensenellales</taxon>
        <taxon>Christensenellaceae</taxon>
        <taxon>Candidatus Borkfalkia</taxon>
    </lineage>
</organism>
<evidence type="ECO:0000313" key="2">
    <source>
        <dbReference type="Proteomes" id="UP000291269"/>
    </source>
</evidence>
<dbReference type="InterPro" id="IPR013785">
    <property type="entry name" value="Aldolase_TIM"/>
</dbReference>
<evidence type="ECO:0008006" key="3">
    <source>
        <dbReference type="Google" id="ProtNLM"/>
    </source>
</evidence>